<evidence type="ECO:0000256" key="1">
    <source>
        <dbReference type="SAM" id="MobiDB-lite"/>
    </source>
</evidence>
<feature type="compositionally biased region" description="Polar residues" evidence="1">
    <location>
        <begin position="1"/>
        <end position="17"/>
    </location>
</feature>
<feature type="domain" description="Microspherule protein N-terminal" evidence="3">
    <location>
        <begin position="237"/>
        <end position="433"/>
    </location>
</feature>
<dbReference type="GO" id="GO:0031011">
    <property type="term" value="C:Ino80 complex"/>
    <property type="evidence" value="ECO:0007669"/>
    <property type="project" value="InterPro"/>
</dbReference>
<dbReference type="Proteomes" id="UP000887565">
    <property type="component" value="Unplaced"/>
</dbReference>
<dbReference type="GO" id="GO:0045944">
    <property type="term" value="P:positive regulation of transcription by RNA polymerase II"/>
    <property type="evidence" value="ECO:0007669"/>
    <property type="project" value="TreeGrafter"/>
</dbReference>
<dbReference type="InterPro" id="IPR000253">
    <property type="entry name" value="FHA_dom"/>
</dbReference>
<proteinExistence type="predicted"/>
<name>A0A915KSV9_ROMCU</name>
<evidence type="ECO:0000313" key="5">
    <source>
        <dbReference type="WBParaSite" id="nRc.2.0.1.t41566-RA"/>
    </source>
</evidence>
<dbReference type="PANTHER" id="PTHR13233">
    <property type="entry name" value="MICROSPHERULE PROTEIN 1"/>
    <property type="match status" value="1"/>
</dbReference>
<dbReference type="Pfam" id="PF13325">
    <property type="entry name" value="MCRS_N"/>
    <property type="match status" value="1"/>
</dbReference>
<dbReference type="InterPro" id="IPR008984">
    <property type="entry name" value="SMAD_FHA_dom_sf"/>
</dbReference>
<feature type="region of interest" description="Disordered" evidence="1">
    <location>
        <begin position="1"/>
        <end position="52"/>
    </location>
</feature>
<reference evidence="5" key="1">
    <citation type="submission" date="2022-11" db="UniProtKB">
        <authorList>
            <consortium name="WormBaseParasite"/>
        </authorList>
    </citation>
    <scope>IDENTIFICATION</scope>
</reference>
<dbReference type="InterPro" id="IPR025999">
    <property type="entry name" value="MCRS_N"/>
</dbReference>
<dbReference type="SUPFAM" id="SSF49879">
    <property type="entry name" value="SMAD/FHA domain"/>
    <property type="match status" value="1"/>
</dbReference>
<evidence type="ECO:0000259" key="3">
    <source>
        <dbReference type="Pfam" id="PF13325"/>
    </source>
</evidence>
<dbReference type="Pfam" id="PF00498">
    <property type="entry name" value="FHA"/>
    <property type="match status" value="1"/>
</dbReference>
<dbReference type="PANTHER" id="PTHR13233:SF0">
    <property type="entry name" value="MICROSPHERULE PROTEIN 1"/>
    <property type="match status" value="1"/>
</dbReference>
<sequence length="520" mass="57381">MNSNNPFVGQVSQSSSQTRDDATGSFTPIMKESPSDMPVRRSTRDIKRKKFDDEWFDNSTIATTPKASPFKRGRSCSSAERTSIDTTIQPPVVVSGEPPPFMLPPVSVLSSSCSTAAAPAATFQVVHPGALATQQGFPSISEIVSQGSTINDSILAAPQPSFMPETPFLVPASVPINSHNILSSGAPKIESTASPATSCITAAPSTSSSSSSKKRAKQNHIPLVQNPEALLKDSRNWPPVDDLALITAVMQVNDLDAVYAGLKFSRKYKLEEIQARWYSLLYDPLISKHSQDAMRQLPREIAANIQANTLFSRAEEKLLAEIPSITIANMQIFENLLASYPDTFHYARSSKCLFNHWQSMKAYQLLVDQKSPSYHEICNNPIFSEIEDTLESSSNYAVRDNFLSRELFFTEKQALKQIKRLENDLSKWRVLVEILTGPAFNISRKQATIKLRVTGDFYIVNDGLRPIYIDGKPVLSGSKSKLNNNSVLEFAVIRLVFNINHELIQAIKNESAKAAMTSSS</sequence>
<feature type="compositionally biased region" description="Basic and acidic residues" evidence="1">
    <location>
        <begin position="38"/>
        <end position="52"/>
    </location>
</feature>
<dbReference type="GO" id="GO:0002151">
    <property type="term" value="F:G-quadruplex RNA binding"/>
    <property type="evidence" value="ECO:0007669"/>
    <property type="project" value="InterPro"/>
</dbReference>
<evidence type="ECO:0000259" key="2">
    <source>
        <dbReference type="Pfam" id="PF00498"/>
    </source>
</evidence>
<protein>
    <submittedName>
        <fullName evidence="5">Microspherule protein N-terminal domain-containing protein</fullName>
    </submittedName>
</protein>
<keyword evidence="4" id="KW-1185">Reference proteome</keyword>
<dbReference type="GO" id="GO:0044545">
    <property type="term" value="C:NSL complex"/>
    <property type="evidence" value="ECO:0007669"/>
    <property type="project" value="TreeGrafter"/>
</dbReference>
<evidence type="ECO:0000313" key="4">
    <source>
        <dbReference type="Proteomes" id="UP000887565"/>
    </source>
</evidence>
<organism evidence="4 5">
    <name type="scientific">Romanomermis culicivorax</name>
    <name type="common">Nematode worm</name>
    <dbReference type="NCBI Taxonomy" id="13658"/>
    <lineage>
        <taxon>Eukaryota</taxon>
        <taxon>Metazoa</taxon>
        <taxon>Ecdysozoa</taxon>
        <taxon>Nematoda</taxon>
        <taxon>Enoplea</taxon>
        <taxon>Dorylaimia</taxon>
        <taxon>Mermithida</taxon>
        <taxon>Mermithoidea</taxon>
        <taxon>Mermithidae</taxon>
        <taxon>Romanomermis</taxon>
    </lineage>
</organism>
<dbReference type="GO" id="GO:0071339">
    <property type="term" value="C:MLL1 complex"/>
    <property type="evidence" value="ECO:0007669"/>
    <property type="project" value="InterPro"/>
</dbReference>
<dbReference type="InterPro" id="IPR037912">
    <property type="entry name" value="MCRS1"/>
</dbReference>
<accession>A0A915KSV9</accession>
<feature type="domain" description="FHA" evidence="2">
    <location>
        <begin position="441"/>
        <end position="490"/>
    </location>
</feature>
<dbReference type="AlphaFoldDB" id="A0A915KSV9"/>
<dbReference type="WBParaSite" id="nRc.2.0.1.t41566-RA">
    <property type="protein sequence ID" value="nRc.2.0.1.t41566-RA"/>
    <property type="gene ID" value="nRc.2.0.1.g41566"/>
</dbReference>